<reference evidence="8" key="1">
    <citation type="submission" date="2023-02" db="EMBL/GenBank/DDBJ databases">
        <title>Actinomadura rubrobrunea NBRC 14622.</title>
        <authorList>
            <person name="Ichikawa N."/>
            <person name="Sato H."/>
            <person name="Tonouchi N."/>
        </authorList>
    </citation>
    <scope>NUCLEOTIDE SEQUENCE</scope>
    <source>
        <strain evidence="8">NBRC 14622</strain>
    </source>
</reference>
<dbReference type="InterPro" id="IPR014746">
    <property type="entry name" value="Gln_synth/guanido_kin_cat_dom"/>
</dbReference>
<feature type="region of interest" description="Disordered" evidence="7">
    <location>
        <begin position="420"/>
        <end position="439"/>
    </location>
</feature>
<feature type="compositionally biased region" description="Basic and acidic residues" evidence="7">
    <location>
        <begin position="421"/>
        <end position="431"/>
    </location>
</feature>
<dbReference type="NCBIfam" id="TIGR03444">
    <property type="entry name" value="EgtA_Cys_ligase"/>
    <property type="match status" value="1"/>
</dbReference>
<dbReference type="InterPro" id="IPR017809">
    <property type="entry name" value="EgtA_Actinobacteria"/>
</dbReference>
<keyword evidence="1 5" id="KW-0436">Ligase</keyword>
<keyword evidence="2 5" id="KW-0547">Nucleotide-binding</keyword>
<comment type="similarity">
    <text evidence="5 6">Belongs to the glutamate--cysteine ligase type 2 family. EgtA subfamily.</text>
</comment>
<dbReference type="PANTHER" id="PTHR34378:SF1">
    <property type="entry name" value="GLUTAMATE--CYSTEINE LIGASE, CHLOROPLASTIC"/>
    <property type="match status" value="1"/>
</dbReference>
<accession>A0A9W6PSK8</accession>
<dbReference type="RefSeq" id="WP_106258616.1">
    <property type="nucleotide sequence ID" value="NZ_BSRZ01000001.1"/>
</dbReference>
<evidence type="ECO:0000256" key="7">
    <source>
        <dbReference type="SAM" id="MobiDB-lite"/>
    </source>
</evidence>
<dbReference type="PIRSF" id="PIRSF017901">
    <property type="entry name" value="GCL"/>
    <property type="match status" value="1"/>
</dbReference>
<name>A0A9W6PSK8_9ACTN</name>
<gene>
    <name evidence="5 8" type="primary">egtA</name>
    <name evidence="8" type="ORF">Arub01_07000</name>
</gene>
<dbReference type="GO" id="GO:0004357">
    <property type="term" value="F:glutamate-cysteine ligase activity"/>
    <property type="evidence" value="ECO:0007669"/>
    <property type="project" value="UniProtKB-UniRule"/>
</dbReference>
<dbReference type="GO" id="GO:0052699">
    <property type="term" value="P:ergothioneine biosynthetic process"/>
    <property type="evidence" value="ECO:0007669"/>
    <property type="project" value="UniProtKB-UniRule"/>
</dbReference>
<evidence type="ECO:0000313" key="9">
    <source>
        <dbReference type="Proteomes" id="UP001165124"/>
    </source>
</evidence>
<evidence type="ECO:0000313" key="8">
    <source>
        <dbReference type="EMBL" id="GLW62456.1"/>
    </source>
</evidence>
<evidence type="ECO:0000256" key="4">
    <source>
        <dbReference type="ARBA" id="ARBA00048819"/>
    </source>
</evidence>
<dbReference type="GO" id="GO:0006750">
    <property type="term" value="P:glutathione biosynthetic process"/>
    <property type="evidence" value="ECO:0007669"/>
    <property type="project" value="UniProtKB-UniRule"/>
</dbReference>
<dbReference type="HAMAP" id="MF_02034">
    <property type="entry name" value="EgtA"/>
    <property type="match status" value="1"/>
</dbReference>
<keyword evidence="3 5" id="KW-0067">ATP-binding</keyword>
<dbReference type="AlphaFoldDB" id="A0A9W6PSK8"/>
<dbReference type="Proteomes" id="UP001165124">
    <property type="component" value="Unassembled WGS sequence"/>
</dbReference>
<dbReference type="EC" id="6.3.2.2" evidence="5"/>
<evidence type="ECO:0000256" key="6">
    <source>
        <dbReference type="PIRNR" id="PIRNR017901"/>
    </source>
</evidence>
<dbReference type="SUPFAM" id="SSF55931">
    <property type="entry name" value="Glutamine synthetase/guanido kinase"/>
    <property type="match status" value="1"/>
</dbReference>
<dbReference type="EMBL" id="BSRZ01000001">
    <property type="protein sequence ID" value="GLW62456.1"/>
    <property type="molecule type" value="Genomic_DNA"/>
</dbReference>
<comment type="pathway">
    <text evidence="5">Amino-acid biosynthesis; ergothioneine biosynthesis.</text>
</comment>
<comment type="catalytic activity">
    <reaction evidence="4 5 6">
        <text>L-cysteine + L-glutamate + ATP = gamma-L-glutamyl-L-cysteine + ADP + phosphate + H(+)</text>
        <dbReference type="Rhea" id="RHEA:13285"/>
        <dbReference type="ChEBI" id="CHEBI:15378"/>
        <dbReference type="ChEBI" id="CHEBI:29985"/>
        <dbReference type="ChEBI" id="CHEBI:30616"/>
        <dbReference type="ChEBI" id="CHEBI:35235"/>
        <dbReference type="ChEBI" id="CHEBI:43474"/>
        <dbReference type="ChEBI" id="CHEBI:58173"/>
        <dbReference type="ChEBI" id="CHEBI:456216"/>
        <dbReference type="EC" id="6.3.2.2"/>
    </reaction>
</comment>
<evidence type="ECO:0000256" key="1">
    <source>
        <dbReference type="ARBA" id="ARBA00022598"/>
    </source>
</evidence>
<comment type="function">
    <text evidence="5">Catalyzes the synthesis of gamma-glutamylcysteine (gamma-GC). This compound is used as substrate for the biosynthesis of the low-molecular thiol compound ergothioneine.</text>
</comment>
<protein>
    <recommendedName>
        <fullName evidence="5">Glutamate--cysteine ligase EgtA</fullName>
        <ecNumber evidence="5">6.3.2.2</ecNumber>
    </recommendedName>
    <alternativeName>
        <fullName evidence="5">Gamma-glutamylcysteine synthase</fullName>
        <shortName evidence="5">GCS</shortName>
        <shortName evidence="5">Gamma-ECS</shortName>
    </alternativeName>
</protein>
<dbReference type="Pfam" id="PF04107">
    <property type="entry name" value="GCS2"/>
    <property type="match status" value="1"/>
</dbReference>
<dbReference type="InterPro" id="IPR006336">
    <property type="entry name" value="GCS2"/>
</dbReference>
<organism evidence="8 9">
    <name type="scientific">Actinomadura rubrobrunea</name>
    <dbReference type="NCBI Taxonomy" id="115335"/>
    <lineage>
        <taxon>Bacteria</taxon>
        <taxon>Bacillati</taxon>
        <taxon>Actinomycetota</taxon>
        <taxon>Actinomycetes</taxon>
        <taxon>Streptosporangiales</taxon>
        <taxon>Thermomonosporaceae</taxon>
        <taxon>Actinomadura</taxon>
    </lineage>
</organism>
<evidence type="ECO:0000256" key="2">
    <source>
        <dbReference type="ARBA" id="ARBA00022741"/>
    </source>
</evidence>
<comment type="caution">
    <text evidence="8">The sequence shown here is derived from an EMBL/GenBank/DDBJ whole genome shotgun (WGS) entry which is preliminary data.</text>
</comment>
<evidence type="ECO:0000256" key="3">
    <source>
        <dbReference type="ARBA" id="ARBA00022840"/>
    </source>
</evidence>
<evidence type="ECO:0000256" key="5">
    <source>
        <dbReference type="HAMAP-Rule" id="MF_02034"/>
    </source>
</evidence>
<sequence>MVHLTVDDVYQYTRGVCFKKGPPGTVGAETEWLVLDGAAPGAHVPTARLRALLDRAGPPPRGSLITYEPGGQLELSSAPCPGLGDLHRALTADIAHVRDALAPDGLVLDGHGIDPVRRPLFQAEHPRYRSMRRYFDHGGFTETGMAMMCSSASVQVCLDIGADAADADRRWRLAHALGPVLVAAFANSPVRAGRRTGLRSTRQAVWAALDPCRTGPVLRPGADGDPAEAWARYALDARVMVMRTADGGWVADPGMTFREWLAEGRPTLDDLVYHLSTLFPPVRPRGWLELRMIDALPGAYWAVPVAVATALLDDARASAAAEAAAEPVADRWDTAARAALADPELAKAARDCFHAALDALPRLGARHLIPLVEEYASRYVERGRCPADDITDGITDGIAVGGAHCDAGGVTEDIAASLAPHRPDEPTREGTSHASAELA</sequence>
<proteinExistence type="inferred from homology"/>
<dbReference type="GO" id="GO:0005524">
    <property type="term" value="F:ATP binding"/>
    <property type="evidence" value="ECO:0007669"/>
    <property type="project" value="UniProtKB-UniRule"/>
</dbReference>
<dbReference type="Gene3D" id="3.30.590.20">
    <property type="match status" value="1"/>
</dbReference>
<dbReference type="InterPro" id="IPR035434">
    <property type="entry name" value="GCL_bact_plant"/>
</dbReference>
<dbReference type="PANTHER" id="PTHR34378">
    <property type="entry name" value="GLUTAMATE--CYSTEINE LIGASE, CHLOROPLASTIC"/>
    <property type="match status" value="1"/>
</dbReference>
<keyword evidence="9" id="KW-1185">Reference proteome</keyword>